<protein>
    <submittedName>
        <fullName evidence="6">TetR/AcrR family transcriptional regulator C-terminal domain-containing protein</fullName>
    </submittedName>
</protein>
<dbReference type="InterPro" id="IPR004111">
    <property type="entry name" value="Repressor_TetR_C"/>
</dbReference>
<dbReference type="EMBL" id="JAENJH010000001">
    <property type="protein sequence ID" value="MBK1782769.1"/>
    <property type="molecule type" value="Genomic_DNA"/>
</dbReference>
<reference evidence="6" key="1">
    <citation type="submission" date="2020-12" db="EMBL/GenBank/DDBJ databases">
        <title>Prauserella sp. ASG 168, a novel actinomycete isolated from cave rock.</title>
        <authorList>
            <person name="Suriyachadkun C."/>
        </authorList>
    </citation>
    <scope>NUCLEOTIDE SEQUENCE</scope>
    <source>
        <strain evidence="6">ASG 168</strain>
    </source>
</reference>
<dbReference type="AlphaFoldDB" id="A0A934V2S9"/>
<dbReference type="PANTHER" id="PTHR30055:SF151">
    <property type="entry name" value="TRANSCRIPTIONAL REGULATORY PROTEIN"/>
    <property type="match status" value="1"/>
</dbReference>
<proteinExistence type="predicted"/>
<comment type="caution">
    <text evidence="6">The sequence shown here is derived from an EMBL/GenBank/DDBJ whole genome shotgun (WGS) entry which is preliminary data.</text>
</comment>
<dbReference type="PROSITE" id="PS50977">
    <property type="entry name" value="HTH_TETR_2"/>
    <property type="match status" value="1"/>
</dbReference>
<organism evidence="6 7">
    <name type="scientific">Prauserella cavernicola</name>
    <dbReference type="NCBI Taxonomy" id="2800127"/>
    <lineage>
        <taxon>Bacteria</taxon>
        <taxon>Bacillati</taxon>
        <taxon>Actinomycetota</taxon>
        <taxon>Actinomycetes</taxon>
        <taxon>Pseudonocardiales</taxon>
        <taxon>Pseudonocardiaceae</taxon>
        <taxon>Prauserella</taxon>
    </lineage>
</organism>
<evidence type="ECO:0000256" key="2">
    <source>
        <dbReference type="ARBA" id="ARBA00023125"/>
    </source>
</evidence>
<dbReference type="GO" id="GO:0000976">
    <property type="term" value="F:transcription cis-regulatory region binding"/>
    <property type="evidence" value="ECO:0007669"/>
    <property type="project" value="TreeGrafter"/>
</dbReference>
<gene>
    <name evidence="6" type="ORF">JHE00_00425</name>
</gene>
<dbReference type="Gene3D" id="1.10.10.60">
    <property type="entry name" value="Homeodomain-like"/>
    <property type="match status" value="1"/>
</dbReference>
<dbReference type="GO" id="GO:0003700">
    <property type="term" value="F:DNA-binding transcription factor activity"/>
    <property type="evidence" value="ECO:0007669"/>
    <property type="project" value="TreeGrafter"/>
</dbReference>
<dbReference type="Pfam" id="PF00440">
    <property type="entry name" value="TetR_N"/>
    <property type="match status" value="1"/>
</dbReference>
<keyword evidence="1" id="KW-0805">Transcription regulation</keyword>
<dbReference type="InterPro" id="IPR050109">
    <property type="entry name" value="HTH-type_TetR-like_transc_reg"/>
</dbReference>
<keyword evidence="2 4" id="KW-0238">DNA-binding</keyword>
<keyword evidence="7" id="KW-1185">Reference proteome</keyword>
<accession>A0A934V2S9</accession>
<name>A0A934V2S9_9PSEU</name>
<evidence type="ECO:0000259" key="5">
    <source>
        <dbReference type="PROSITE" id="PS50977"/>
    </source>
</evidence>
<feature type="DNA-binding region" description="H-T-H motif" evidence="4">
    <location>
        <begin position="49"/>
        <end position="68"/>
    </location>
</feature>
<keyword evidence="3" id="KW-0804">Transcription</keyword>
<dbReference type="Pfam" id="PF02909">
    <property type="entry name" value="TetR_C_1"/>
    <property type="match status" value="1"/>
</dbReference>
<evidence type="ECO:0000256" key="3">
    <source>
        <dbReference type="ARBA" id="ARBA00023163"/>
    </source>
</evidence>
<dbReference type="PANTHER" id="PTHR30055">
    <property type="entry name" value="HTH-TYPE TRANSCRIPTIONAL REGULATOR RUTR"/>
    <property type="match status" value="1"/>
</dbReference>
<dbReference type="Gene3D" id="1.10.357.10">
    <property type="entry name" value="Tetracycline Repressor, domain 2"/>
    <property type="match status" value="1"/>
</dbReference>
<feature type="domain" description="HTH tetR-type" evidence="5">
    <location>
        <begin position="26"/>
        <end position="86"/>
    </location>
</feature>
<dbReference type="InterPro" id="IPR009057">
    <property type="entry name" value="Homeodomain-like_sf"/>
</dbReference>
<dbReference type="InterPro" id="IPR001647">
    <property type="entry name" value="HTH_TetR"/>
</dbReference>
<evidence type="ECO:0000313" key="6">
    <source>
        <dbReference type="EMBL" id="MBK1782769.1"/>
    </source>
</evidence>
<evidence type="ECO:0000256" key="1">
    <source>
        <dbReference type="ARBA" id="ARBA00023015"/>
    </source>
</evidence>
<dbReference type="SUPFAM" id="SSF48498">
    <property type="entry name" value="Tetracyclin repressor-like, C-terminal domain"/>
    <property type="match status" value="1"/>
</dbReference>
<sequence length="250" mass="27456">MTTDPRKRLELLWNGAQRPSRGPKPKLTLDQIATTAIAIADADGLDGLSMQRLAAELGYTTMSLYRYVPGKDQLVEVMLDRAAGDPPRFTGEVRDWRDEIQVWVRELWAVYLRHPWSLRVQVSGPPSGPGQLAWFEAALRPLAHAGLADDELVATVMFLMGAVRQMALLEIDISGARAQSNVTTEEAQTGYETTLREFVDPQRFPTLTALVGRGGFAASGDSGEGIDLDLDFGVQRVLDGLESYLAAQQN</sequence>
<dbReference type="InterPro" id="IPR036271">
    <property type="entry name" value="Tet_transcr_reg_TetR-rel_C_sf"/>
</dbReference>
<dbReference type="GO" id="GO:0045892">
    <property type="term" value="P:negative regulation of DNA-templated transcription"/>
    <property type="evidence" value="ECO:0007669"/>
    <property type="project" value="InterPro"/>
</dbReference>
<dbReference type="RefSeq" id="WP_200313582.1">
    <property type="nucleotide sequence ID" value="NZ_JAENJH010000001.1"/>
</dbReference>
<evidence type="ECO:0000313" key="7">
    <source>
        <dbReference type="Proteomes" id="UP000635245"/>
    </source>
</evidence>
<evidence type="ECO:0000256" key="4">
    <source>
        <dbReference type="PROSITE-ProRule" id="PRU00335"/>
    </source>
</evidence>
<dbReference type="SUPFAM" id="SSF46689">
    <property type="entry name" value="Homeodomain-like"/>
    <property type="match status" value="1"/>
</dbReference>
<dbReference type="Proteomes" id="UP000635245">
    <property type="component" value="Unassembled WGS sequence"/>
</dbReference>